<dbReference type="GO" id="GO:0003735">
    <property type="term" value="F:structural constituent of ribosome"/>
    <property type="evidence" value="ECO:0007669"/>
    <property type="project" value="InterPro"/>
</dbReference>
<organism evidence="1 2">
    <name type="scientific">Suricata suricatta</name>
    <name type="common">Meerkat</name>
    <dbReference type="NCBI Taxonomy" id="37032"/>
    <lineage>
        <taxon>Eukaryota</taxon>
        <taxon>Metazoa</taxon>
        <taxon>Chordata</taxon>
        <taxon>Craniata</taxon>
        <taxon>Vertebrata</taxon>
        <taxon>Euteleostomi</taxon>
        <taxon>Mammalia</taxon>
        <taxon>Eutheria</taxon>
        <taxon>Laurasiatheria</taxon>
        <taxon>Carnivora</taxon>
        <taxon>Feliformia</taxon>
        <taxon>Herpestidae</taxon>
        <taxon>Suricata</taxon>
    </lineage>
</organism>
<reference evidence="1" key="3">
    <citation type="submission" date="2025-09" db="UniProtKB">
        <authorList>
            <consortium name="Ensembl"/>
        </authorList>
    </citation>
    <scope>IDENTIFICATION</scope>
</reference>
<dbReference type="GO" id="GO:0015934">
    <property type="term" value="C:large ribosomal subunit"/>
    <property type="evidence" value="ECO:0007669"/>
    <property type="project" value="InterPro"/>
</dbReference>
<dbReference type="Ensembl" id="ENSSSUT00005009678.1">
    <property type="protein sequence ID" value="ENSSSUP00005008400.1"/>
    <property type="gene ID" value="ENSSSUG00005005459.1"/>
</dbReference>
<evidence type="ECO:0000313" key="2">
    <source>
        <dbReference type="Proteomes" id="UP000472268"/>
    </source>
</evidence>
<sequence>MVGILCSTAQRLTGRLQTVTNGVESLICTDWMCHKFIKSRIADKVFQPSPTHHEKYGGDPRHPHKLHIATRMKSTKRSHTSQVHKNVLSGSTKLKVVKHFFKNMLLTTGSLTCILATILCSSKNKKTKTEQEAHLKTLNPQLEQKTVGPGRHSWML</sequence>
<protein>
    <submittedName>
        <fullName evidence="1">Uncharacterized protein</fullName>
    </submittedName>
</protein>
<keyword evidence="2" id="KW-1185">Reference proteome</keyword>
<dbReference type="Proteomes" id="UP000472268">
    <property type="component" value="Chromosome 8"/>
</dbReference>
<dbReference type="PANTHER" id="PTHR15892:SF2">
    <property type="entry name" value="LARGE RIBOSOMAL SUBUNIT PROTEIN UL30M"/>
    <property type="match status" value="1"/>
</dbReference>
<dbReference type="GO" id="GO:0006412">
    <property type="term" value="P:translation"/>
    <property type="evidence" value="ECO:0007669"/>
    <property type="project" value="InterPro"/>
</dbReference>
<evidence type="ECO:0000313" key="1">
    <source>
        <dbReference type="Ensembl" id="ENSSSUP00005008400.1"/>
    </source>
</evidence>
<reference evidence="1 2" key="1">
    <citation type="submission" date="2019-05" db="EMBL/GenBank/DDBJ databases">
        <title>A Chromosome-scale Meerkat (S. suricatta) Genome Assembly.</title>
        <authorList>
            <person name="Dudchenko O."/>
            <person name="Lieberman Aiden E."/>
            <person name="Tung J."/>
            <person name="Barreiro L.B."/>
            <person name="Clutton-Brock T.H."/>
        </authorList>
    </citation>
    <scope>NUCLEOTIDE SEQUENCE [LARGE SCALE GENOMIC DNA]</scope>
</reference>
<name>A0A673TFZ9_SURSU</name>
<reference evidence="1" key="2">
    <citation type="submission" date="2025-08" db="UniProtKB">
        <authorList>
            <consortium name="Ensembl"/>
        </authorList>
    </citation>
    <scope>IDENTIFICATION</scope>
</reference>
<dbReference type="InterPro" id="IPR005996">
    <property type="entry name" value="Ribosomal_uL30_bac-type"/>
</dbReference>
<dbReference type="AlphaFoldDB" id="A0A673TFZ9"/>
<proteinExistence type="predicted"/>
<dbReference type="GO" id="GO:0005739">
    <property type="term" value="C:mitochondrion"/>
    <property type="evidence" value="ECO:0007669"/>
    <property type="project" value="TreeGrafter"/>
</dbReference>
<dbReference type="PANTHER" id="PTHR15892">
    <property type="entry name" value="MITOCHONDRIAL RIBOSOMAL PROTEIN L30"/>
    <property type="match status" value="1"/>
</dbReference>
<accession>A0A673TFZ9</accession>